<gene>
    <name evidence="1" type="ORF">G3O07_23340</name>
</gene>
<proteinExistence type="predicted"/>
<keyword evidence="2" id="KW-1185">Reference proteome</keyword>
<protein>
    <submittedName>
        <fullName evidence="1">Uncharacterized protein</fullName>
    </submittedName>
</protein>
<dbReference type="Proteomes" id="UP000471751">
    <property type="component" value="Unassembled WGS sequence"/>
</dbReference>
<accession>A0A6I5RVF0</accession>
<evidence type="ECO:0000313" key="2">
    <source>
        <dbReference type="Proteomes" id="UP000471751"/>
    </source>
</evidence>
<name>A0A6I5RVF0_9PSED</name>
<sequence>MSSVHDQAMQHVYRQVLQRLMEHFSQAQRASLQLLIQRVIVAAGGYERVAGFKVMYAHGGGKDSVQALAFLRAAQLSIAARSTSTFHLRIATPGTQA</sequence>
<organism evidence="1 2">
    <name type="scientific">Pseudomonas laurentiana</name>
    <dbReference type="NCBI Taxonomy" id="2364649"/>
    <lineage>
        <taxon>Bacteria</taxon>
        <taxon>Pseudomonadati</taxon>
        <taxon>Pseudomonadota</taxon>
        <taxon>Gammaproteobacteria</taxon>
        <taxon>Pseudomonadales</taxon>
        <taxon>Pseudomonadaceae</taxon>
        <taxon>Pseudomonas</taxon>
    </lineage>
</organism>
<comment type="caution">
    <text evidence="1">The sequence shown here is derived from an EMBL/GenBank/DDBJ whole genome shotgun (WGS) entry which is preliminary data.</text>
</comment>
<evidence type="ECO:0000313" key="1">
    <source>
        <dbReference type="EMBL" id="NES11993.1"/>
    </source>
</evidence>
<dbReference type="AlphaFoldDB" id="A0A6I5RVF0"/>
<reference evidence="1 2" key="1">
    <citation type="submission" date="2020-02" db="EMBL/GenBank/DDBJ databases">
        <title>Broccoli isolated Pseudomonas sp.</title>
        <authorList>
            <person name="Fujikawa T."/>
            <person name="Sawada H."/>
        </authorList>
    </citation>
    <scope>NUCLEOTIDE SEQUENCE [LARGE SCALE GENOMIC DNA]</scope>
    <source>
        <strain evidence="1 2">JCM 32154</strain>
    </source>
</reference>
<dbReference type="EMBL" id="JAAHBT010000390">
    <property type="protein sequence ID" value="NES11993.1"/>
    <property type="molecule type" value="Genomic_DNA"/>
</dbReference>